<dbReference type="InterPro" id="IPR002818">
    <property type="entry name" value="DJ-1/PfpI"/>
</dbReference>
<comment type="caution">
    <text evidence="2">The sequence shown here is derived from an EMBL/GenBank/DDBJ whole genome shotgun (WGS) entry which is preliminary data.</text>
</comment>
<dbReference type="EMBL" id="QRPK01000053">
    <property type="protein sequence ID" value="RHM08318.1"/>
    <property type="molecule type" value="Genomic_DNA"/>
</dbReference>
<evidence type="ECO:0000259" key="1">
    <source>
        <dbReference type="Pfam" id="PF01965"/>
    </source>
</evidence>
<protein>
    <submittedName>
        <fullName evidence="2">DJ-1/PfpI family protein</fullName>
    </submittedName>
</protein>
<proteinExistence type="predicted"/>
<dbReference type="RefSeq" id="WP_118365790.1">
    <property type="nucleotide sequence ID" value="NZ_QRPK01000053.1"/>
</dbReference>
<reference evidence="2 3" key="1">
    <citation type="submission" date="2018-08" db="EMBL/GenBank/DDBJ databases">
        <title>A genome reference for cultivated species of the human gut microbiota.</title>
        <authorList>
            <person name="Zou Y."/>
            <person name="Xue W."/>
            <person name="Luo G."/>
        </authorList>
    </citation>
    <scope>NUCLEOTIDE SEQUENCE [LARGE SCALE GENOMIC DNA]</scope>
    <source>
        <strain evidence="2 3">AF35-6BH</strain>
    </source>
</reference>
<evidence type="ECO:0000313" key="3">
    <source>
        <dbReference type="Proteomes" id="UP000284868"/>
    </source>
</evidence>
<dbReference type="InterPro" id="IPR029062">
    <property type="entry name" value="Class_I_gatase-like"/>
</dbReference>
<dbReference type="OrthoDB" id="9800516at2"/>
<keyword evidence="3" id="KW-1185">Reference proteome</keyword>
<dbReference type="PANTHER" id="PTHR48094">
    <property type="entry name" value="PROTEIN/NUCLEIC ACID DEGLYCASE DJ-1-RELATED"/>
    <property type="match status" value="1"/>
</dbReference>
<gene>
    <name evidence="2" type="ORF">DWZ83_08490</name>
</gene>
<organism evidence="2 3">
    <name type="scientific">Amedibacillus dolichus</name>
    <dbReference type="NCBI Taxonomy" id="31971"/>
    <lineage>
        <taxon>Bacteria</taxon>
        <taxon>Bacillati</taxon>
        <taxon>Bacillota</taxon>
        <taxon>Erysipelotrichia</taxon>
        <taxon>Erysipelotrichales</taxon>
        <taxon>Erysipelotrichaceae</taxon>
        <taxon>Amedibacillus</taxon>
    </lineage>
</organism>
<sequence>MKKVALLVYDDFSLREVADLMYLFRWSYEIQTVTFASSKKTVVSEEGIQVQPEKTFEEFHKEEYCCFIIPGGAELAYAFADEKLFQFLRSFKGEKDFPIGAICAGPLFLSMSGLLKGKKFVNSMGDDFNARFHGVEYENIVYAPVVCDGNIITALGEAPRRFAIAMARACGFSCRDEAMKELSDDYCPEDFMYKRDKEDLLCLENEILPWFEVEYQRIKGQEE</sequence>
<dbReference type="Proteomes" id="UP000284868">
    <property type="component" value="Unassembled WGS sequence"/>
</dbReference>
<dbReference type="Gene3D" id="3.40.50.880">
    <property type="match status" value="1"/>
</dbReference>
<dbReference type="Pfam" id="PF01965">
    <property type="entry name" value="DJ-1_PfpI"/>
    <property type="match status" value="1"/>
</dbReference>
<feature type="domain" description="DJ-1/PfpI" evidence="1">
    <location>
        <begin position="2"/>
        <end position="166"/>
    </location>
</feature>
<dbReference type="GO" id="GO:0005737">
    <property type="term" value="C:cytoplasm"/>
    <property type="evidence" value="ECO:0007669"/>
    <property type="project" value="TreeGrafter"/>
</dbReference>
<dbReference type="SUPFAM" id="SSF52317">
    <property type="entry name" value="Class I glutamine amidotransferase-like"/>
    <property type="match status" value="1"/>
</dbReference>
<dbReference type="AlphaFoldDB" id="A0A415P6H6"/>
<dbReference type="PANTHER" id="PTHR48094:SF12">
    <property type="entry name" value="PARKINSON DISEASE PROTEIN 7 HOMOLOG"/>
    <property type="match status" value="1"/>
</dbReference>
<accession>A0A415P6H6</accession>
<name>A0A415P6H6_9FIRM</name>
<evidence type="ECO:0000313" key="2">
    <source>
        <dbReference type="EMBL" id="RHM08318.1"/>
    </source>
</evidence>
<dbReference type="InterPro" id="IPR050325">
    <property type="entry name" value="Prot/Nucl_acid_deglycase"/>
</dbReference>